<dbReference type="Pfam" id="PF00535">
    <property type="entry name" value="Glycos_transf_2"/>
    <property type="match status" value="1"/>
</dbReference>
<dbReference type="EMBL" id="CP003060">
    <property type="protein sequence ID" value="AEP30637.1"/>
    <property type="molecule type" value="Genomic_DNA"/>
</dbReference>
<dbReference type="AlphaFoldDB" id="G4QM66"/>
<dbReference type="STRING" id="1085623.GNIT_2540"/>
<gene>
    <name evidence="2" type="ordered locus">GNIT_2540</name>
</gene>
<accession>G4QM66</accession>
<dbReference type="InterPro" id="IPR029044">
    <property type="entry name" value="Nucleotide-diphossugar_trans"/>
</dbReference>
<evidence type="ECO:0000313" key="3">
    <source>
        <dbReference type="Proteomes" id="UP000009282"/>
    </source>
</evidence>
<keyword evidence="3" id="KW-1185">Reference proteome</keyword>
<reference evidence="2 3" key="1">
    <citation type="journal article" date="2011" name="J. Bacteriol.">
        <title>Complete genome sequence of seawater bacterium Glaciecola nitratireducens FR1064T.</title>
        <authorList>
            <person name="Bian F."/>
            <person name="Qin Q.L."/>
            <person name="Xie B.B."/>
            <person name="Shu Y.L."/>
            <person name="Zhang X.Y."/>
            <person name="Yu Y."/>
            <person name="Chen B."/>
            <person name="Chen X.L."/>
            <person name="Zhou B.C."/>
            <person name="Zhang Y.Z."/>
        </authorList>
    </citation>
    <scope>NUCLEOTIDE SEQUENCE [LARGE SCALE GENOMIC DNA]</scope>
    <source>
        <strain evidence="3">JCM 12485 / KCTC 12276 / FR1064</strain>
    </source>
</reference>
<dbReference type="Proteomes" id="UP000009282">
    <property type="component" value="Chromosome"/>
</dbReference>
<dbReference type="eggNOG" id="COG1216">
    <property type="taxonomic scope" value="Bacteria"/>
</dbReference>
<evidence type="ECO:0000259" key="1">
    <source>
        <dbReference type="Pfam" id="PF00535"/>
    </source>
</evidence>
<protein>
    <submittedName>
        <fullName evidence="2">Glycosyltransferase</fullName>
    </submittedName>
</protein>
<sequence length="115" mass="13247">MVDGATNDDLLEYQKLEKKFRTALTFIFLPHRENGHGPSFARNTGINVSKGLYIGFLDDDDEWTCNEHLARFYKSYEKSNAKLDIYFSNQRALKTNGDEVNGPVWIEDVIKKQIA</sequence>
<organism evidence="2 3">
    <name type="scientific">Glaciecola nitratireducens (strain JCM 12485 / KCTC 12276 / FR1064)</name>
    <dbReference type="NCBI Taxonomy" id="1085623"/>
    <lineage>
        <taxon>Bacteria</taxon>
        <taxon>Pseudomonadati</taxon>
        <taxon>Pseudomonadota</taxon>
        <taxon>Gammaproteobacteria</taxon>
        <taxon>Alteromonadales</taxon>
        <taxon>Alteromonadaceae</taxon>
        <taxon>Brumicola</taxon>
    </lineage>
</organism>
<dbReference type="Gene3D" id="3.90.550.10">
    <property type="entry name" value="Spore Coat Polysaccharide Biosynthesis Protein SpsA, Chain A"/>
    <property type="match status" value="1"/>
</dbReference>
<dbReference type="KEGG" id="gni:GNIT_2540"/>
<name>G4QM66_GLANF</name>
<keyword evidence="2" id="KW-0808">Transferase</keyword>
<dbReference type="GO" id="GO:0016740">
    <property type="term" value="F:transferase activity"/>
    <property type="evidence" value="ECO:0007669"/>
    <property type="project" value="UniProtKB-KW"/>
</dbReference>
<feature type="domain" description="Glycosyltransferase 2-like" evidence="1">
    <location>
        <begin position="25"/>
        <end position="83"/>
    </location>
</feature>
<dbReference type="HOGENOM" id="CLU_2105492_0_0_6"/>
<dbReference type="CDD" id="cd00761">
    <property type="entry name" value="Glyco_tranf_GTA_type"/>
    <property type="match status" value="1"/>
</dbReference>
<dbReference type="InterPro" id="IPR001173">
    <property type="entry name" value="Glyco_trans_2-like"/>
</dbReference>
<proteinExistence type="predicted"/>
<dbReference type="SUPFAM" id="SSF53448">
    <property type="entry name" value="Nucleotide-diphospho-sugar transferases"/>
    <property type="match status" value="1"/>
</dbReference>
<evidence type="ECO:0000313" key="2">
    <source>
        <dbReference type="EMBL" id="AEP30637.1"/>
    </source>
</evidence>